<dbReference type="PANTHER" id="PTHR43861">
    <property type="entry name" value="TRANS-ACONITATE 2-METHYLTRANSFERASE-RELATED"/>
    <property type="match status" value="1"/>
</dbReference>
<comment type="caution">
    <text evidence="3">The sequence shown here is derived from an EMBL/GenBank/DDBJ whole genome shotgun (WGS) entry which is preliminary data.</text>
</comment>
<name>A0A6B3NKL0_9CYAN</name>
<sequence>MEKINSEEKPNIDTSLAWEAYWNKASRLSNLILWDCDPKLAVARDLSRFKNLMDSQLPLIDFACGNGRQTLFLADHFIRVIGVDVSKSALEMAKAQQNALNIEYRVLDGLKPQQAEALHSEIGDANIYMRGAFHHIPVERRYDCAKSLQILLGNQGIIYLIEISTKAINYFNSLRAEMKYKNPHKERTILFEHGIRPGTVALKDIVNFFSEFEVLKSGEDFFDIAVPLPNGDYPKLPALYTVMKHKPVLPLSEITK</sequence>
<dbReference type="Pfam" id="PF13649">
    <property type="entry name" value="Methyltransf_25"/>
    <property type="match status" value="1"/>
</dbReference>
<dbReference type="Gene3D" id="3.40.50.150">
    <property type="entry name" value="Vaccinia Virus protein VP39"/>
    <property type="match status" value="1"/>
</dbReference>
<organism evidence="3">
    <name type="scientific">Symploca sp. SIO1C4</name>
    <dbReference type="NCBI Taxonomy" id="2607765"/>
    <lineage>
        <taxon>Bacteria</taxon>
        <taxon>Bacillati</taxon>
        <taxon>Cyanobacteriota</taxon>
        <taxon>Cyanophyceae</taxon>
        <taxon>Coleofasciculales</taxon>
        <taxon>Coleofasciculaceae</taxon>
        <taxon>Symploca</taxon>
    </lineage>
</organism>
<dbReference type="GO" id="GO:0008168">
    <property type="term" value="F:methyltransferase activity"/>
    <property type="evidence" value="ECO:0007669"/>
    <property type="project" value="UniProtKB-KW"/>
</dbReference>
<keyword evidence="1 3" id="KW-0808">Transferase</keyword>
<protein>
    <submittedName>
        <fullName evidence="3">Class I SAM-dependent methyltransferase</fullName>
    </submittedName>
</protein>
<dbReference type="InterPro" id="IPR041698">
    <property type="entry name" value="Methyltransf_25"/>
</dbReference>
<dbReference type="SUPFAM" id="SSF53335">
    <property type="entry name" value="S-adenosyl-L-methionine-dependent methyltransferases"/>
    <property type="match status" value="1"/>
</dbReference>
<gene>
    <name evidence="3" type="ORF">F6J89_33460</name>
</gene>
<dbReference type="AlphaFoldDB" id="A0A6B3NKL0"/>
<dbReference type="InterPro" id="IPR029063">
    <property type="entry name" value="SAM-dependent_MTases_sf"/>
</dbReference>
<dbReference type="CDD" id="cd02440">
    <property type="entry name" value="AdoMet_MTases"/>
    <property type="match status" value="1"/>
</dbReference>
<keyword evidence="3" id="KW-0489">Methyltransferase</keyword>
<evidence type="ECO:0000259" key="2">
    <source>
        <dbReference type="Pfam" id="PF13649"/>
    </source>
</evidence>
<accession>A0A6B3NKL0</accession>
<evidence type="ECO:0000256" key="1">
    <source>
        <dbReference type="ARBA" id="ARBA00022679"/>
    </source>
</evidence>
<proteinExistence type="predicted"/>
<feature type="domain" description="Methyltransferase" evidence="2">
    <location>
        <begin position="60"/>
        <end position="153"/>
    </location>
</feature>
<evidence type="ECO:0000313" key="3">
    <source>
        <dbReference type="EMBL" id="NER32373.1"/>
    </source>
</evidence>
<reference evidence="3" key="1">
    <citation type="submission" date="2019-11" db="EMBL/GenBank/DDBJ databases">
        <title>Genomic insights into an expanded diversity of filamentous marine cyanobacteria reveals the extraordinary biosynthetic potential of Moorea and Okeania.</title>
        <authorList>
            <person name="Ferreira Leao T."/>
            <person name="Wang M."/>
            <person name="Moss N."/>
            <person name="Da Silva R."/>
            <person name="Sanders J."/>
            <person name="Nurk S."/>
            <person name="Gurevich A."/>
            <person name="Humphrey G."/>
            <person name="Reher R."/>
            <person name="Zhu Q."/>
            <person name="Belda-Ferre P."/>
            <person name="Glukhov E."/>
            <person name="Rex R."/>
            <person name="Dorrestein P.C."/>
            <person name="Knight R."/>
            <person name="Pevzner P."/>
            <person name="Gerwick W.H."/>
            <person name="Gerwick L."/>
        </authorList>
    </citation>
    <scope>NUCLEOTIDE SEQUENCE</scope>
    <source>
        <strain evidence="3">SIO1C4</strain>
    </source>
</reference>
<dbReference type="EMBL" id="JAAHFQ010001209">
    <property type="protein sequence ID" value="NER32373.1"/>
    <property type="molecule type" value="Genomic_DNA"/>
</dbReference>
<dbReference type="GO" id="GO:0032259">
    <property type="term" value="P:methylation"/>
    <property type="evidence" value="ECO:0007669"/>
    <property type="project" value="UniProtKB-KW"/>
</dbReference>